<comment type="caution">
    <text evidence="1">The sequence shown here is derived from an EMBL/GenBank/DDBJ whole genome shotgun (WGS) entry which is preliminary data.</text>
</comment>
<evidence type="ECO:0000313" key="2">
    <source>
        <dbReference type="Proteomes" id="UP000198211"/>
    </source>
</evidence>
<accession>A0A225V652</accession>
<reference evidence="2" key="1">
    <citation type="submission" date="2017-03" db="EMBL/GenBank/DDBJ databases">
        <title>Phytopthora megakarya and P. palmivora, two closely related causual agents of cacao black pod achieved similar genome size and gene model numbers by different mechanisms.</title>
        <authorList>
            <person name="Ali S."/>
            <person name="Shao J."/>
            <person name="Larry D.J."/>
            <person name="Kronmiller B."/>
            <person name="Shen D."/>
            <person name="Strem M.D."/>
            <person name="Melnick R.L."/>
            <person name="Guiltinan M.J."/>
            <person name="Tyler B.M."/>
            <person name="Meinhardt L.W."/>
            <person name="Bailey B.A."/>
        </authorList>
    </citation>
    <scope>NUCLEOTIDE SEQUENCE [LARGE SCALE GENOMIC DNA]</scope>
    <source>
        <strain evidence="2">zdho120</strain>
    </source>
</reference>
<name>A0A225V652_9STRA</name>
<evidence type="ECO:0000313" key="1">
    <source>
        <dbReference type="EMBL" id="OWZ00782.1"/>
    </source>
</evidence>
<protein>
    <submittedName>
        <fullName evidence="1">Uncharacterized protein</fullName>
    </submittedName>
</protein>
<gene>
    <name evidence="1" type="ORF">PHMEG_00027955</name>
</gene>
<dbReference type="AlphaFoldDB" id="A0A225V652"/>
<organism evidence="1 2">
    <name type="scientific">Phytophthora megakarya</name>
    <dbReference type="NCBI Taxonomy" id="4795"/>
    <lineage>
        <taxon>Eukaryota</taxon>
        <taxon>Sar</taxon>
        <taxon>Stramenopiles</taxon>
        <taxon>Oomycota</taxon>
        <taxon>Peronosporomycetes</taxon>
        <taxon>Peronosporales</taxon>
        <taxon>Peronosporaceae</taxon>
        <taxon>Phytophthora</taxon>
    </lineage>
</organism>
<keyword evidence="2" id="KW-1185">Reference proteome</keyword>
<dbReference type="EMBL" id="NBNE01007331">
    <property type="protein sequence ID" value="OWZ00782.1"/>
    <property type="molecule type" value="Genomic_DNA"/>
</dbReference>
<sequence length="86" mass="9202">MTKKTYLTSRTVTTIEVAVVAKDGEKVLGSVMLATTVTKVKKGTAWIPAVNGSDGHVNLPSKVLLETWVPLDEEVAVLEISGEPDH</sequence>
<proteinExistence type="predicted"/>
<dbReference type="Proteomes" id="UP000198211">
    <property type="component" value="Unassembled WGS sequence"/>
</dbReference>